<dbReference type="RefSeq" id="WP_238053890.1">
    <property type="nucleotide sequence ID" value="NZ_JAKNGE010000043.1"/>
</dbReference>
<organism evidence="2 3">
    <name type="scientific">Enterocloster aldenensis</name>
    <dbReference type="NCBI Taxonomy" id="358742"/>
    <lineage>
        <taxon>Bacteria</taxon>
        <taxon>Bacillati</taxon>
        <taxon>Bacillota</taxon>
        <taxon>Clostridia</taxon>
        <taxon>Lachnospirales</taxon>
        <taxon>Lachnospiraceae</taxon>
        <taxon>Enterocloster</taxon>
    </lineage>
</organism>
<evidence type="ECO:0008006" key="4">
    <source>
        <dbReference type="Google" id="ProtNLM"/>
    </source>
</evidence>
<evidence type="ECO:0000256" key="1">
    <source>
        <dbReference type="SAM" id="SignalP"/>
    </source>
</evidence>
<sequence>MGETTYKMKKMTALAICAALAVSGCAAPSGNQGSLLEPTQRADDTKTDIQVQKPPAYVYYVKEADLMRADVNSDMVPGVNPSVIMEGIGEGAGPRSYYDAMHPAKDGSFLIFDFEAARDSSTDWRIVAVDPENGKAELVHEAGGQVYTLMCGGKALIHAQEYSEDTGDTVFNLYSYAPGEGRQLLLADIFDFNASKDGSVIAFTRLDPEGGESLYILRNGEETRLADEMGLAGADEGFDNIYGVRYTYGEAYCTLTRIGRDGQAEDILTKEDDSTDYYLDPHSGGVYYLRYGEDGYGSLYYWSDGEKHLLSDTVDRVCEYRQDLECLDGTSMITYTAKEDGTYGLFAAIDGVVSRFATPGIQMDRAGIYQSTITEDSSHIYLAAVKMDHTYQAVESRIYKYGLNDGKLDPSPECVARGTYLDSIQPMDGGIFYTDYTQSADLYCNGKLLLKNAYTDSVLSTDHGGYFAFQEKMQLSPWMLPFKWRWLPKLIDSGNESLPRLMKITTDGSSETFKRNVALCESYAGGLIMLTDCGKSYPYTGTLTFYDGTRLKTIDKGVVVFYPHDEERFVSGIPWSWCKGVFEDSEQ</sequence>
<comment type="caution">
    <text evidence="2">The sequence shown here is derived from an EMBL/GenBank/DDBJ whole genome shotgun (WGS) entry which is preliminary data.</text>
</comment>
<dbReference type="Proteomes" id="UP001299608">
    <property type="component" value="Unassembled WGS sequence"/>
</dbReference>
<feature type="signal peptide" evidence="1">
    <location>
        <begin position="1"/>
        <end position="26"/>
    </location>
</feature>
<gene>
    <name evidence="2" type="ORF">L0N08_25430</name>
</gene>
<feature type="chain" id="PRO_5043902067" description="DUF5050 domain-containing protein" evidence="1">
    <location>
        <begin position="27"/>
        <end position="587"/>
    </location>
</feature>
<accession>A0AAW5BXB4</accession>
<evidence type="ECO:0000313" key="2">
    <source>
        <dbReference type="EMBL" id="MCG4748761.1"/>
    </source>
</evidence>
<dbReference type="PROSITE" id="PS51257">
    <property type="entry name" value="PROKAR_LIPOPROTEIN"/>
    <property type="match status" value="1"/>
</dbReference>
<keyword evidence="1" id="KW-0732">Signal</keyword>
<protein>
    <recommendedName>
        <fullName evidence="4">DUF5050 domain-containing protein</fullName>
    </recommendedName>
</protein>
<reference evidence="2" key="1">
    <citation type="submission" date="2022-01" db="EMBL/GenBank/DDBJ databases">
        <title>Collection of gut derived symbiotic bacterial strains cultured from healthy donors.</title>
        <authorList>
            <person name="Lin H."/>
            <person name="Kohout C."/>
            <person name="Waligurski E."/>
            <person name="Pamer E.G."/>
        </authorList>
    </citation>
    <scope>NUCLEOTIDE SEQUENCE</scope>
    <source>
        <strain evidence="2">DFI.6.55</strain>
    </source>
</reference>
<proteinExistence type="predicted"/>
<name>A0AAW5BXB4_9FIRM</name>
<dbReference type="SUPFAM" id="SSF82171">
    <property type="entry name" value="DPP6 N-terminal domain-like"/>
    <property type="match status" value="1"/>
</dbReference>
<dbReference type="AlphaFoldDB" id="A0AAW5BXB4"/>
<evidence type="ECO:0000313" key="3">
    <source>
        <dbReference type="Proteomes" id="UP001299608"/>
    </source>
</evidence>
<dbReference type="EMBL" id="JAKNGE010000043">
    <property type="protein sequence ID" value="MCG4748761.1"/>
    <property type="molecule type" value="Genomic_DNA"/>
</dbReference>